<comment type="caution">
    <text evidence="2">The sequence shown here is derived from an EMBL/GenBank/DDBJ whole genome shotgun (WGS) entry which is preliminary data.</text>
</comment>
<dbReference type="InterPro" id="IPR036890">
    <property type="entry name" value="HATPase_C_sf"/>
</dbReference>
<keyword evidence="2" id="KW-0418">Kinase</keyword>
<dbReference type="GO" id="GO:0016301">
    <property type="term" value="F:kinase activity"/>
    <property type="evidence" value="ECO:0007669"/>
    <property type="project" value="UniProtKB-KW"/>
</dbReference>
<dbReference type="InterPro" id="IPR010559">
    <property type="entry name" value="Sig_transdc_His_kin_internal"/>
</dbReference>
<protein>
    <submittedName>
        <fullName evidence="2">Histidine kinase</fullName>
    </submittedName>
</protein>
<dbReference type="PANTHER" id="PTHR34220">
    <property type="entry name" value="SENSOR HISTIDINE KINASE YPDA"/>
    <property type="match status" value="1"/>
</dbReference>
<dbReference type="Pfam" id="PF06580">
    <property type="entry name" value="His_kinase"/>
    <property type="match status" value="1"/>
</dbReference>
<gene>
    <name evidence="2" type="ORF">N5A56_005450</name>
</gene>
<name>A0ABT5S727_9FLAO</name>
<dbReference type="SUPFAM" id="SSF55874">
    <property type="entry name" value="ATPase domain of HSP90 chaperone/DNA topoisomerase II/histidine kinase"/>
    <property type="match status" value="1"/>
</dbReference>
<dbReference type="EMBL" id="JAOSLC020000003">
    <property type="protein sequence ID" value="MDD7913902.1"/>
    <property type="molecule type" value="Genomic_DNA"/>
</dbReference>
<keyword evidence="3" id="KW-1185">Reference proteome</keyword>
<proteinExistence type="predicted"/>
<dbReference type="InterPro" id="IPR050640">
    <property type="entry name" value="Bact_2-comp_sensor_kinase"/>
</dbReference>
<evidence type="ECO:0000259" key="1">
    <source>
        <dbReference type="Pfam" id="PF06580"/>
    </source>
</evidence>
<organism evidence="2 3">
    <name type="scientific">Polaribacter ponticola</name>
    <dbReference type="NCBI Taxonomy" id="2978475"/>
    <lineage>
        <taxon>Bacteria</taxon>
        <taxon>Pseudomonadati</taxon>
        <taxon>Bacteroidota</taxon>
        <taxon>Flavobacteriia</taxon>
        <taxon>Flavobacteriales</taxon>
        <taxon>Flavobacteriaceae</taxon>
    </lineage>
</organism>
<evidence type="ECO:0000313" key="2">
    <source>
        <dbReference type="EMBL" id="MDD7913902.1"/>
    </source>
</evidence>
<dbReference type="RefSeq" id="WP_265724577.1">
    <property type="nucleotide sequence ID" value="NZ_JAOSLC020000003.1"/>
</dbReference>
<accession>A0ABT5S727</accession>
<sequence>MISFISFLFVCYVLVDFYIKKNKKISNDRISALKQENHLLTLEQKALQLQMNPHFIFNVLNGIKALGNTGKIDELNKTISQFSVLLRSILNNSRKEEISLQEEIDYLKNYIELEQNMSSKLFTFQIHTNLNNIDPEEILIPSMLIQPFIENCIKHGIQLNKEGKIDVNFDVIHNFLNCTIIDNGIGFNQSKKENQNHSSIAIKVSKERIEKISTKNSFLINEVVEATKIKGTKVWFKIPLKTDY</sequence>
<reference evidence="2" key="1">
    <citation type="submission" date="2023-02" db="EMBL/GenBank/DDBJ databases">
        <title>Polaribacter ponticola sp. nov., isolated from seawater.</title>
        <authorList>
            <person name="Baek J.H."/>
            <person name="Kim J.M."/>
            <person name="Choi D.G."/>
            <person name="Jeon C.O."/>
        </authorList>
    </citation>
    <scope>NUCLEOTIDE SEQUENCE</scope>
    <source>
        <strain evidence="2">MSW5</strain>
    </source>
</reference>
<dbReference type="PANTHER" id="PTHR34220:SF7">
    <property type="entry name" value="SENSOR HISTIDINE KINASE YPDA"/>
    <property type="match status" value="1"/>
</dbReference>
<dbReference type="Gene3D" id="3.30.565.10">
    <property type="entry name" value="Histidine kinase-like ATPase, C-terminal domain"/>
    <property type="match status" value="1"/>
</dbReference>
<dbReference type="Proteomes" id="UP001151478">
    <property type="component" value="Unassembled WGS sequence"/>
</dbReference>
<evidence type="ECO:0000313" key="3">
    <source>
        <dbReference type="Proteomes" id="UP001151478"/>
    </source>
</evidence>
<feature type="domain" description="Signal transduction histidine kinase internal region" evidence="1">
    <location>
        <begin position="43"/>
        <end position="115"/>
    </location>
</feature>
<keyword evidence="2" id="KW-0808">Transferase</keyword>